<dbReference type="Gene3D" id="3.40.190.10">
    <property type="entry name" value="Periplasmic binding protein-like II"/>
    <property type="match status" value="1"/>
</dbReference>
<dbReference type="GO" id="GO:0015276">
    <property type="term" value="F:ligand-gated monoatomic ion channel activity"/>
    <property type="evidence" value="ECO:0007669"/>
    <property type="project" value="InterPro"/>
</dbReference>
<sequence>MVRSNQLLQPWKVCNMNNHGVHILFIPFMVLVAYVEITKTQDSGVVTPVHAGVILDMDTWTGKVSTSSMYMAISDFYAIHGDYKTRLVLHTRDSKSDIVGAVFAAMDLLRNSKLKVIIGPQKSAQTEFIVDLGEKAQIPVVSFSATIPSIYSRVPYFIQTTPDDHTQVKVIASIAQAFRWRNVILIHEDTDYGNRLIPHLIDAFHDINTHISYRSVISAFATDDQIFEELKKLVTMQTSVFVVHMSASFGGPFFLKAKQVGMMTEGYAWIITNGLMNILESLEPNIIDSMQGVIGVRAYIPKSEKLDNFTMRWKRKYIEDNPGIVNAEMISFGIWAYDTVWALAMASERVGNMKSRKLEMDVNAINLFGTGVSQTGPKLLEELLKSEFEGLGGKFHLVNRELEAPAFQIFNVINKGGREIGFWTSKGGISKDLDLKSERTYSNSADHFRSIIWPGDSTSVPKGWVIPLNGKKLRIGVPVQDGFSKLVNVSGYCIDVFESAISSLPYTIPYEFVPFRRNDGKSAGSYNDLIDQVYLQKYDAVVGDITITANRSLYVDFAFPYTDGGVWMIVPLKQHKLANNTWMFLHPY</sequence>
<dbReference type="SUPFAM" id="SSF53850">
    <property type="entry name" value="Periplasmic binding protein-like II"/>
    <property type="match status" value="1"/>
</dbReference>
<feature type="non-terminal residue" evidence="16">
    <location>
        <position position="588"/>
    </location>
</feature>
<dbReference type="AlphaFoldDB" id="A0A7J6WF79"/>
<evidence type="ECO:0000256" key="7">
    <source>
        <dbReference type="ARBA" id="ARBA00023136"/>
    </source>
</evidence>
<dbReference type="FunFam" id="3.40.50.2300:FF:000188">
    <property type="entry name" value="Glutamate receptor"/>
    <property type="match status" value="1"/>
</dbReference>
<dbReference type="SUPFAM" id="SSF53822">
    <property type="entry name" value="Periplasmic binding protein-like I"/>
    <property type="match status" value="1"/>
</dbReference>
<dbReference type="Pfam" id="PF01094">
    <property type="entry name" value="ANF_receptor"/>
    <property type="match status" value="1"/>
</dbReference>
<evidence type="ECO:0000313" key="17">
    <source>
        <dbReference type="Proteomes" id="UP000554482"/>
    </source>
</evidence>
<reference evidence="16 17" key="1">
    <citation type="submission" date="2020-06" db="EMBL/GenBank/DDBJ databases">
        <title>Transcriptomic and genomic resources for Thalictrum thalictroides and T. hernandezii: Facilitating candidate gene discovery in an emerging model plant lineage.</title>
        <authorList>
            <person name="Arias T."/>
            <person name="Riano-Pachon D.M."/>
            <person name="Di Stilio V.S."/>
        </authorList>
    </citation>
    <scope>NUCLEOTIDE SEQUENCE [LARGE SCALE GENOMIC DNA]</scope>
    <source>
        <strain evidence="17">cv. WT478/WT964</strain>
        <tissue evidence="16">Leaves</tissue>
    </source>
</reference>
<evidence type="ECO:0000256" key="10">
    <source>
        <dbReference type="ARBA" id="ARBA00023286"/>
    </source>
</evidence>
<evidence type="ECO:0000256" key="8">
    <source>
        <dbReference type="ARBA" id="ARBA00023170"/>
    </source>
</evidence>
<name>A0A7J6WF79_THATH</name>
<dbReference type="GO" id="GO:0016020">
    <property type="term" value="C:membrane"/>
    <property type="evidence" value="ECO:0007669"/>
    <property type="project" value="UniProtKB-SubCell"/>
</dbReference>
<evidence type="ECO:0000259" key="15">
    <source>
        <dbReference type="Pfam" id="PF10613"/>
    </source>
</evidence>
<evidence type="ECO:0000256" key="12">
    <source>
        <dbReference type="ARBA" id="ARBA00049638"/>
    </source>
</evidence>
<dbReference type="FunFam" id="3.40.190.10:FF:000103">
    <property type="entry name" value="Glutamate receptor"/>
    <property type="match status" value="1"/>
</dbReference>
<keyword evidence="4 13" id="KW-0812">Transmembrane</keyword>
<dbReference type="Pfam" id="PF10613">
    <property type="entry name" value="Lig_chan-Glu_bd"/>
    <property type="match status" value="1"/>
</dbReference>
<keyword evidence="9" id="KW-0325">Glycoprotein</keyword>
<evidence type="ECO:0000256" key="11">
    <source>
        <dbReference type="ARBA" id="ARBA00023303"/>
    </source>
</evidence>
<dbReference type="CDD" id="cd19990">
    <property type="entry name" value="PBP1_GABAb_receptor_plant"/>
    <property type="match status" value="1"/>
</dbReference>
<dbReference type="GO" id="GO:0004930">
    <property type="term" value="F:G protein-coupled receptor activity"/>
    <property type="evidence" value="ECO:0007669"/>
    <property type="project" value="InterPro"/>
</dbReference>
<keyword evidence="17" id="KW-1185">Reference proteome</keyword>
<evidence type="ECO:0000256" key="13">
    <source>
        <dbReference type="SAM" id="Phobius"/>
    </source>
</evidence>
<keyword evidence="10" id="KW-1071">Ligand-gated ion channel</keyword>
<keyword evidence="11" id="KW-0407">Ion channel</keyword>
<comment type="function">
    <text evidence="12">Glutamate-gated receptor that probably acts as a non-selective cation channel. May be involved in light-signal transduction and calcium homeostasis via the regulation of calcium influx into cells.</text>
</comment>
<gene>
    <name evidence="16" type="ORF">FRX31_014810</name>
</gene>
<dbReference type="PRINTS" id="PR00248">
    <property type="entry name" value="GPCRMGR"/>
</dbReference>
<dbReference type="InterPro" id="IPR028082">
    <property type="entry name" value="Peripla_BP_I"/>
</dbReference>
<evidence type="ECO:0000259" key="14">
    <source>
        <dbReference type="Pfam" id="PF01094"/>
    </source>
</evidence>
<dbReference type="OrthoDB" id="5984008at2759"/>
<evidence type="ECO:0000256" key="9">
    <source>
        <dbReference type="ARBA" id="ARBA00023180"/>
    </source>
</evidence>
<comment type="subcellular location">
    <subcellularLocation>
        <location evidence="1">Membrane</location>
        <topology evidence="1">Multi-pass membrane protein</topology>
    </subcellularLocation>
</comment>
<dbReference type="InterPro" id="IPR001828">
    <property type="entry name" value="ANF_lig-bd_rcpt"/>
</dbReference>
<feature type="domain" description="Receptor ligand binding region" evidence="14">
    <location>
        <begin position="67"/>
        <end position="413"/>
    </location>
</feature>
<proteinExistence type="predicted"/>
<dbReference type="InterPro" id="IPR044440">
    <property type="entry name" value="GABAb_receptor_plant_PBP1"/>
</dbReference>
<keyword evidence="5 13" id="KW-1133">Transmembrane helix</keyword>
<dbReference type="InterPro" id="IPR000337">
    <property type="entry name" value="GPCR_3"/>
</dbReference>
<evidence type="ECO:0000256" key="2">
    <source>
        <dbReference type="ARBA" id="ARBA00011095"/>
    </source>
</evidence>
<dbReference type="EMBL" id="JABWDY010017076">
    <property type="protein sequence ID" value="KAF5195603.1"/>
    <property type="molecule type" value="Genomic_DNA"/>
</dbReference>
<keyword evidence="6" id="KW-0406">Ion transport</keyword>
<feature type="transmembrane region" description="Helical" evidence="13">
    <location>
        <begin position="20"/>
        <end position="37"/>
    </location>
</feature>
<comment type="caution">
    <text evidence="16">The sequence shown here is derived from an EMBL/GenBank/DDBJ whole genome shotgun (WGS) entry which is preliminary data.</text>
</comment>
<dbReference type="InterPro" id="IPR015683">
    <property type="entry name" value="Ionotropic_Glu_rcpt"/>
</dbReference>
<dbReference type="PANTHER" id="PTHR34836">
    <property type="entry name" value="OS06G0188250 PROTEIN"/>
    <property type="match status" value="1"/>
</dbReference>
<feature type="domain" description="Ionotropic glutamate receptor L-glutamate and glycine-binding" evidence="15">
    <location>
        <begin position="488"/>
        <end position="570"/>
    </location>
</feature>
<keyword evidence="7 13" id="KW-0472">Membrane</keyword>
<dbReference type="FunFam" id="3.40.50.2300:FF:000310">
    <property type="entry name" value="Glutamate receptor"/>
    <property type="match status" value="1"/>
</dbReference>
<evidence type="ECO:0000256" key="4">
    <source>
        <dbReference type="ARBA" id="ARBA00022692"/>
    </source>
</evidence>
<evidence type="ECO:0000256" key="6">
    <source>
        <dbReference type="ARBA" id="ARBA00023065"/>
    </source>
</evidence>
<protein>
    <submittedName>
        <fullName evidence="16">Glutamate receptor 2.2</fullName>
    </submittedName>
</protein>
<evidence type="ECO:0000256" key="1">
    <source>
        <dbReference type="ARBA" id="ARBA00004141"/>
    </source>
</evidence>
<dbReference type="InterPro" id="IPR019594">
    <property type="entry name" value="Glu/Gly-bd"/>
</dbReference>
<dbReference type="PANTHER" id="PTHR34836:SF1">
    <property type="entry name" value="OS09G0428600 PROTEIN"/>
    <property type="match status" value="1"/>
</dbReference>
<accession>A0A7J6WF79</accession>
<evidence type="ECO:0000256" key="3">
    <source>
        <dbReference type="ARBA" id="ARBA00022448"/>
    </source>
</evidence>
<dbReference type="Gene3D" id="3.40.50.2300">
    <property type="match status" value="2"/>
</dbReference>
<keyword evidence="3" id="KW-0813">Transport</keyword>
<comment type="subunit">
    <text evidence="2">May form heteromers.</text>
</comment>
<keyword evidence="8 16" id="KW-0675">Receptor</keyword>
<organism evidence="16 17">
    <name type="scientific">Thalictrum thalictroides</name>
    <name type="common">Rue-anemone</name>
    <name type="synonym">Anemone thalictroides</name>
    <dbReference type="NCBI Taxonomy" id="46969"/>
    <lineage>
        <taxon>Eukaryota</taxon>
        <taxon>Viridiplantae</taxon>
        <taxon>Streptophyta</taxon>
        <taxon>Embryophyta</taxon>
        <taxon>Tracheophyta</taxon>
        <taxon>Spermatophyta</taxon>
        <taxon>Magnoliopsida</taxon>
        <taxon>Ranunculales</taxon>
        <taxon>Ranunculaceae</taxon>
        <taxon>Thalictroideae</taxon>
        <taxon>Thalictrum</taxon>
    </lineage>
</organism>
<evidence type="ECO:0000313" key="16">
    <source>
        <dbReference type="EMBL" id="KAF5195603.1"/>
    </source>
</evidence>
<dbReference type="Proteomes" id="UP000554482">
    <property type="component" value="Unassembled WGS sequence"/>
</dbReference>
<evidence type="ECO:0000256" key="5">
    <source>
        <dbReference type="ARBA" id="ARBA00022989"/>
    </source>
</evidence>